<dbReference type="Pfam" id="PF12872">
    <property type="entry name" value="OST-HTH"/>
    <property type="match status" value="1"/>
</dbReference>
<reference evidence="2" key="1">
    <citation type="submission" date="2014-12" db="EMBL/GenBank/DDBJ databases">
        <title>Insight into the proteome of Arion vulgaris.</title>
        <authorList>
            <person name="Aradska J."/>
            <person name="Bulat T."/>
            <person name="Smidak R."/>
            <person name="Sarate P."/>
            <person name="Gangsoo J."/>
            <person name="Sialana F."/>
            <person name="Bilban M."/>
            <person name="Lubec G."/>
        </authorList>
    </citation>
    <scope>NUCLEOTIDE SEQUENCE</scope>
    <source>
        <tissue evidence="2">Skin</tissue>
    </source>
</reference>
<gene>
    <name evidence="2" type="primary">ORF223109</name>
</gene>
<dbReference type="PROSITE" id="PS51644">
    <property type="entry name" value="HTH_OST"/>
    <property type="match status" value="1"/>
</dbReference>
<feature type="domain" description="HTH OST-type" evidence="1">
    <location>
        <begin position="7"/>
        <end position="57"/>
    </location>
</feature>
<dbReference type="AlphaFoldDB" id="A0A0B7C4S4"/>
<organism evidence="2">
    <name type="scientific">Arion vulgaris</name>
    <dbReference type="NCBI Taxonomy" id="1028688"/>
    <lineage>
        <taxon>Eukaryota</taxon>
        <taxon>Metazoa</taxon>
        <taxon>Spiralia</taxon>
        <taxon>Lophotrochozoa</taxon>
        <taxon>Mollusca</taxon>
        <taxon>Gastropoda</taxon>
        <taxon>Heterobranchia</taxon>
        <taxon>Euthyneura</taxon>
        <taxon>Panpulmonata</taxon>
        <taxon>Eupulmonata</taxon>
        <taxon>Stylommatophora</taxon>
        <taxon>Helicina</taxon>
        <taxon>Arionoidea</taxon>
        <taxon>Arionidae</taxon>
        <taxon>Arion</taxon>
    </lineage>
</organism>
<dbReference type="InterPro" id="IPR041966">
    <property type="entry name" value="LOTUS-like"/>
</dbReference>
<protein>
    <recommendedName>
        <fullName evidence="1">HTH OST-type domain-containing protein</fullName>
    </recommendedName>
</protein>
<proteinExistence type="predicted"/>
<dbReference type="EMBL" id="HACG01053331">
    <property type="protein sequence ID" value="CEL00202.1"/>
    <property type="molecule type" value="Transcribed_RNA"/>
</dbReference>
<dbReference type="Gene3D" id="3.30.420.610">
    <property type="entry name" value="LOTUS domain-like"/>
    <property type="match status" value="1"/>
</dbReference>
<evidence type="ECO:0000313" key="2">
    <source>
        <dbReference type="EMBL" id="CEL00202.1"/>
    </source>
</evidence>
<dbReference type="InterPro" id="IPR025605">
    <property type="entry name" value="OST-HTH/LOTUS_dom"/>
</dbReference>
<evidence type="ECO:0000259" key="1">
    <source>
        <dbReference type="PROSITE" id="PS51644"/>
    </source>
</evidence>
<feature type="non-terminal residue" evidence="2">
    <location>
        <position position="57"/>
    </location>
</feature>
<sequence length="57" mass="6566">MTEHAKRIEDIKKEIRSLLLSAPVGLTLPELEKDYFLFIGEALPSKELGYKNTEEFL</sequence>
<name>A0A0B7C4S4_9EUPU</name>
<accession>A0A0B7C4S4</accession>